<dbReference type="SMART" id="SM00047">
    <property type="entry name" value="LYZ2"/>
    <property type="match status" value="1"/>
</dbReference>
<evidence type="ECO:0000313" key="4">
    <source>
        <dbReference type="EMBL" id="MBU3851219.1"/>
    </source>
</evidence>
<reference evidence="4" key="2">
    <citation type="submission" date="2021-04" db="EMBL/GenBank/DDBJ databases">
        <authorList>
            <person name="Gilroy R."/>
        </authorList>
    </citation>
    <scope>NUCLEOTIDE SEQUENCE</scope>
    <source>
        <strain evidence="4">F6-6636</strain>
    </source>
</reference>
<dbReference type="PANTHER" id="PTHR33308">
    <property type="entry name" value="PEPTIDOGLYCAN HYDROLASE FLGJ"/>
    <property type="match status" value="1"/>
</dbReference>
<dbReference type="PANTHER" id="PTHR33308:SF10">
    <property type="entry name" value="EXO-GLUCOSAMINIDASE LYTG"/>
    <property type="match status" value="1"/>
</dbReference>
<feature type="domain" description="Mannosyl-glycoprotein endo-beta-N-acetylglucosamidase-like" evidence="3">
    <location>
        <begin position="18"/>
        <end position="175"/>
    </location>
</feature>
<evidence type="ECO:0000259" key="3">
    <source>
        <dbReference type="SMART" id="SM00047"/>
    </source>
</evidence>
<gene>
    <name evidence="4" type="ORF">H9901_00690</name>
</gene>
<evidence type="ECO:0000313" key="5">
    <source>
        <dbReference type="Proteomes" id="UP000777303"/>
    </source>
</evidence>
<dbReference type="Pfam" id="PF01832">
    <property type="entry name" value="Glucosaminidase"/>
    <property type="match status" value="1"/>
</dbReference>
<keyword evidence="2 4" id="KW-0378">Hydrolase</keyword>
<reference evidence="4" key="1">
    <citation type="journal article" date="2021" name="PeerJ">
        <title>Extensive microbial diversity within the chicken gut microbiome revealed by metagenomics and culture.</title>
        <authorList>
            <person name="Gilroy R."/>
            <person name="Ravi A."/>
            <person name="Getino M."/>
            <person name="Pursley I."/>
            <person name="Horton D.L."/>
            <person name="Alikhan N.F."/>
            <person name="Baker D."/>
            <person name="Gharbi K."/>
            <person name="Hall N."/>
            <person name="Watson M."/>
            <person name="Adriaenssens E.M."/>
            <person name="Foster-Nyarko E."/>
            <person name="Jarju S."/>
            <person name="Secka A."/>
            <person name="Antonio M."/>
            <person name="Oren A."/>
            <person name="Chaudhuri R.R."/>
            <person name="La Ragione R."/>
            <person name="Hildebrand F."/>
            <person name="Pallen M.J."/>
        </authorList>
    </citation>
    <scope>NUCLEOTIDE SEQUENCE</scope>
    <source>
        <strain evidence="4">F6-6636</strain>
    </source>
</reference>
<dbReference type="InterPro" id="IPR002901">
    <property type="entry name" value="MGlyc_endo_b_GlcNAc-like_dom"/>
</dbReference>
<dbReference type="InterPro" id="IPR051056">
    <property type="entry name" value="Glycosyl_Hydrolase_73"/>
</dbReference>
<dbReference type="EMBL" id="JAHLFS010000010">
    <property type="protein sequence ID" value="MBU3851219.1"/>
    <property type="molecule type" value="Genomic_DNA"/>
</dbReference>
<comment type="similarity">
    <text evidence="1">Belongs to the glycosyl hydrolase 73 family.</text>
</comment>
<dbReference type="AlphaFoldDB" id="A0A948WZ60"/>
<dbReference type="PRINTS" id="PR01002">
    <property type="entry name" value="FLGFLGJ"/>
</dbReference>
<evidence type="ECO:0000256" key="1">
    <source>
        <dbReference type="ARBA" id="ARBA00010266"/>
    </source>
</evidence>
<accession>A0A948WZ60</accession>
<name>A0A948WZ60_9LACO</name>
<sequence length="176" mass="20100">MLTGSLTACRFNNDNTAQQEVIRAHQHFIAQLAPYAQQLYREYHVLPSITLAQAILESNWGTSTLATKYHNLFGVKGEDPHNTQLLTTQEYVNGQWQTITGRFRVYPSYQAAMLDHALLFVHGTSWNGQQYADVLHANNYQTAAQALLTDGYATDPNYPQKLLKIITKYHLEQYDH</sequence>
<protein>
    <submittedName>
        <fullName evidence="4">Glycoside hydrolase family 73 protein</fullName>
    </submittedName>
</protein>
<dbReference type="Proteomes" id="UP000777303">
    <property type="component" value="Unassembled WGS sequence"/>
</dbReference>
<dbReference type="GO" id="GO:0004040">
    <property type="term" value="F:amidase activity"/>
    <property type="evidence" value="ECO:0007669"/>
    <property type="project" value="InterPro"/>
</dbReference>
<proteinExistence type="inferred from homology"/>
<organism evidence="4 5">
    <name type="scientific">Candidatus Paralactobacillus gallistercoris</name>
    <dbReference type="NCBI Taxonomy" id="2838724"/>
    <lineage>
        <taxon>Bacteria</taxon>
        <taxon>Bacillati</taxon>
        <taxon>Bacillota</taxon>
        <taxon>Bacilli</taxon>
        <taxon>Lactobacillales</taxon>
        <taxon>Lactobacillaceae</taxon>
        <taxon>Lactobacillus</taxon>
    </lineage>
</organism>
<evidence type="ECO:0000256" key="2">
    <source>
        <dbReference type="ARBA" id="ARBA00022801"/>
    </source>
</evidence>
<dbReference type="Gene3D" id="1.10.530.10">
    <property type="match status" value="1"/>
</dbReference>
<dbReference type="Gene3D" id="4.10.80.30">
    <property type="entry name" value="DNA polymerase, domain 6"/>
    <property type="match status" value="1"/>
</dbReference>
<comment type="caution">
    <text evidence="4">The sequence shown here is derived from an EMBL/GenBank/DDBJ whole genome shotgun (WGS) entry which is preliminary data.</text>
</comment>